<dbReference type="InterPro" id="IPR003675">
    <property type="entry name" value="Rce1/LyrA-like_dom"/>
</dbReference>
<protein>
    <submittedName>
        <fullName evidence="3">CAAX protease</fullName>
    </submittedName>
</protein>
<evidence type="ECO:0000256" key="1">
    <source>
        <dbReference type="SAM" id="Phobius"/>
    </source>
</evidence>
<evidence type="ECO:0000313" key="4">
    <source>
        <dbReference type="Proteomes" id="UP000030012"/>
    </source>
</evidence>
<feature type="transmembrane region" description="Helical" evidence="1">
    <location>
        <begin position="174"/>
        <end position="195"/>
    </location>
</feature>
<dbReference type="EMBL" id="JENJ01000001">
    <property type="protein sequence ID" value="KGM98459.1"/>
    <property type="molecule type" value="Genomic_DNA"/>
</dbReference>
<dbReference type="Pfam" id="PF02517">
    <property type="entry name" value="Rce1-like"/>
    <property type="match status" value="1"/>
</dbReference>
<dbReference type="RefSeq" id="WP_039251868.1">
    <property type="nucleotide sequence ID" value="NZ_JENJ01000001.1"/>
</dbReference>
<name>A0A0A0IAH4_CLONO</name>
<reference evidence="3 4" key="1">
    <citation type="submission" date="2014-01" db="EMBL/GenBank/DDBJ databases">
        <title>Plasmidome dynamics in the species complex Clostridium novyi sensu lato converts strains of independent lineages into distinctly different pathogens.</title>
        <authorList>
            <person name="Skarin H."/>
            <person name="Segerman B."/>
        </authorList>
    </citation>
    <scope>NUCLEOTIDE SEQUENCE [LARGE SCALE GENOMIC DNA]</scope>
    <source>
        <strain evidence="3 4">4552</strain>
    </source>
</reference>
<sequence>MREKRVFSANLFGMILLILFSIAPTVLVPVFKTLSIPRGWDIVVLQVVLLLMPTIIYFIITKQSVKEVLRLKKINLKSVFIIIIIAFVAQPITVFLSLITQFIFPNKVGMVISQLNTMPLILQVAIVALTPAILEEVTMRGIILSGYKNIDIKKAAIMTGLFFCMLHRDGNQSLYTFAFGILFAYLVEITGSIFSSMICHFTINGTQVVLASIFTKIFSGKSGGEELYSKGIHSIPYIQLIIGVVVWFIIAAICFKILIIFVKKLIKVNKYEQINNNDEYIENEKILNWPFYVSLVIYIITIIIEIVSIYK</sequence>
<feature type="domain" description="CAAX prenyl protease 2/Lysostaphin resistance protein A-like" evidence="2">
    <location>
        <begin position="120"/>
        <end position="205"/>
    </location>
</feature>
<feature type="transmembrane region" description="Helical" evidence="1">
    <location>
        <begin position="43"/>
        <end position="60"/>
    </location>
</feature>
<keyword evidence="1" id="KW-0812">Transmembrane</keyword>
<feature type="transmembrane region" description="Helical" evidence="1">
    <location>
        <begin position="116"/>
        <end position="134"/>
    </location>
</feature>
<evidence type="ECO:0000259" key="2">
    <source>
        <dbReference type="Pfam" id="PF02517"/>
    </source>
</evidence>
<dbReference type="AlphaFoldDB" id="A0A0A0IAH4"/>
<feature type="transmembrane region" description="Helical" evidence="1">
    <location>
        <begin position="240"/>
        <end position="262"/>
    </location>
</feature>
<dbReference type="OrthoDB" id="2035856at2"/>
<keyword evidence="1" id="KW-0472">Membrane</keyword>
<feature type="transmembrane region" description="Helical" evidence="1">
    <location>
        <begin position="80"/>
        <end position="104"/>
    </location>
</feature>
<gene>
    <name evidence="3" type="ORF">Z968_00470</name>
</gene>
<dbReference type="Proteomes" id="UP000030012">
    <property type="component" value="Unassembled WGS sequence"/>
</dbReference>
<comment type="caution">
    <text evidence="3">The sequence shown here is derived from an EMBL/GenBank/DDBJ whole genome shotgun (WGS) entry which is preliminary data.</text>
</comment>
<evidence type="ECO:0000313" key="3">
    <source>
        <dbReference type="EMBL" id="KGM98459.1"/>
    </source>
</evidence>
<keyword evidence="3" id="KW-0378">Hydrolase</keyword>
<feature type="transmembrane region" description="Helical" evidence="1">
    <location>
        <begin position="289"/>
        <end position="310"/>
    </location>
</feature>
<dbReference type="GO" id="GO:0080120">
    <property type="term" value="P:CAAX-box protein maturation"/>
    <property type="evidence" value="ECO:0007669"/>
    <property type="project" value="UniProtKB-ARBA"/>
</dbReference>
<dbReference type="GO" id="GO:0004175">
    <property type="term" value="F:endopeptidase activity"/>
    <property type="evidence" value="ECO:0007669"/>
    <property type="project" value="UniProtKB-ARBA"/>
</dbReference>
<accession>A0A0A0IAH4</accession>
<keyword evidence="3" id="KW-0645">Protease</keyword>
<proteinExistence type="predicted"/>
<keyword evidence="1" id="KW-1133">Transmembrane helix</keyword>
<feature type="transmembrane region" description="Helical" evidence="1">
    <location>
        <begin position="12"/>
        <end position="31"/>
    </location>
</feature>
<dbReference type="GO" id="GO:0006508">
    <property type="term" value="P:proteolysis"/>
    <property type="evidence" value="ECO:0007669"/>
    <property type="project" value="UniProtKB-KW"/>
</dbReference>
<organism evidence="3 4">
    <name type="scientific">Clostridium novyi A str. 4552</name>
    <dbReference type="NCBI Taxonomy" id="1444289"/>
    <lineage>
        <taxon>Bacteria</taxon>
        <taxon>Bacillati</taxon>
        <taxon>Bacillota</taxon>
        <taxon>Clostridia</taxon>
        <taxon>Eubacteriales</taxon>
        <taxon>Clostridiaceae</taxon>
        <taxon>Clostridium</taxon>
    </lineage>
</organism>